<feature type="region of interest" description="Disordered" evidence="1">
    <location>
        <begin position="19"/>
        <end position="38"/>
    </location>
</feature>
<reference evidence="2 3" key="1">
    <citation type="submission" date="2023-05" db="EMBL/GenBank/DDBJ databases">
        <title>B98-5 Cell Line De Novo Hybrid Assembly: An Optical Mapping Approach.</title>
        <authorList>
            <person name="Kananen K."/>
            <person name="Auerbach J.A."/>
            <person name="Kautto E."/>
            <person name="Blachly J.S."/>
        </authorList>
    </citation>
    <scope>NUCLEOTIDE SEQUENCE [LARGE SCALE GENOMIC DNA]</scope>
    <source>
        <strain evidence="2">B95-8</strain>
        <tissue evidence="2">Cell line</tissue>
    </source>
</reference>
<name>A0ABQ9TP36_SAGOE</name>
<protein>
    <submittedName>
        <fullName evidence="2">Uncharacterized protein</fullName>
    </submittedName>
</protein>
<feature type="region of interest" description="Disordered" evidence="1">
    <location>
        <begin position="192"/>
        <end position="213"/>
    </location>
</feature>
<sequence length="213" mass="22959">MVPLPPPLPLVPRARASVLQPRTTGEPGAGGGQGLGEFLDPEALSQASTLPLWALAPPVTPAGFPSFSLLPHDLEATASLLKKELEQMENFYSDWRMITYPTTCSHGHCSHWQCLFISPSPPSTFSNLPCIPLTCRPLLPQQVWGAGEGLDALVLTTAASFPSSLVSCPNRDTTQGNHMQENRTEALRGPLEEMGRGEAQEDRGHVLQSQGRS</sequence>
<feature type="compositionally biased region" description="Basic and acidic residues" evidence="1">
    <location>
        <begin position="192"/>
        <end position="205"/>
    </location>
</feature>
<comment type="caution">
    <text evidence="2">The sequence shown here is derived from an EMBL/GenBank/DDBJ whole genome shotgun (WGS) entry which is preliminary data.</text>
</comment>
<organism evidence="2 3">
    <name type="scientific">Saguinus oedipus</name>
    <name type="common">Cotton-top tamarin</name>
    <name type="synonym">Oedipomidas oedipus</name>
    <dbReference type="NCBI Taxonomy" id="9490"/>
    <lineage>
        <taxon>Eukaryota</taxon>
        <taxon>Metazoa</taxon>
        <taxon>Chordata</taxon>
        <taxon>Craniata</taxon>
        <taxon>Vertebrata</taxon>
        <taxon>Euteleostomi</taxon>
        <taxon>Mammalia</taxon>
        <taxon>Eutheria</taxon>
        <taxon>Euarchontoglires</taxon>
        <taxon>Primates</taxon>
        <taxon>Haplorrhini</taxon>
        <taxon>Platyrrhini</taxon>
        <taxon>Cebidae</taxon>
        <taxon>Callitrichinae</taxon>
        <taxon>Saguinus</taxon>
    </lineage>
</organism>
<evidence type="ECO:0000313" key="3">
    <source>
        <dbReference type="Proteomes" id="UP001266305"/>
    </source>
</evidence>
<accession>A0ABQ9TP36</accession>
<evidence type="ECO:0000313" key="2">
    <source>
        <dbReference type="EMBL" id="KAK2086198.1"/>
    </source>
</evidence>
<dbReference type="EMBL" id="JASSZA010000020">
    <property type="protein sequence ID" value="KAK2086198.1"/>
    <property type="molecule type" value="Genomic_DNA"/>
</dbReference>
<dbReference type="Proteomes" id="UP001266305">
    <property type="component" value="Unassembled WGS sequence"/>
</dbReference>
<gene>
    <name evidence="2" type="ORF">P7K49_035623</name>
</gene>
<keyword evidence="3" id="KW-1185">Reference proteome</keyword>
<proteinExistence type="predicted"/>
<evidence type="ECO:0000256" key="1">
    <source>
        <dbReference type="SAM" id="MobiDB-lite"/>
    </source>
</evidence>